<sequence>MLPVGRFCSSTAVTMKSALEAPASPARTARPAMESDARVKKVVAQMQRVGGRRVSGKNAQGLAALDPEMLDTAITTSEDGQVTAAPFTFHKLPVEIRLEIYRELLVFRGVIDIDFQKPGLHTAIMETCRPIFCEAHKVLYDENTFMMRIGVPKELWDAVPICPSKATEELSYSRREEYYLDLQPIPEENRMALMRLDRFPSLRTFTRSYLNDIFPRLSRDGLDGNWYLGGFILGRPKQNFEDTKFPRRLVVAVECSGALNMFTTGFHYDLNALASMLRLIPPIQYLEIRCENLPGGFDGQDGTASGMWATDQGIKLSRQLRAYLGGTLRNVERFTAIGIPEADVSLLRGMMTGNEPESALLRMYRALEWFWISVSLLGSPKSQIIHLDDEESLEEARAIMGEARVAMEKGDWEGFRRHREMEIHALQILGADLSDIEEIYEHDPADWKRDELVLEDKADDIGKNGE</sequence>
<gene>
    <name evidence="1" type="ORF">B0T16DRAFT_402812</name>
</gene>
<proteinExistence type="predicted"/>
<accession>A0AA40D2L5</accession>
<keyword evidence="2" id="KW-1185">Reference proteome</keyword>
<dbReference type="AlphaFoldDB" id="A0AA40D2L5"/>
<comment type="caution">
    <text evidence="1">The sequence shown here is derived from an EMBL/GenBank/DDBJ whole genome shotgun (WGS) entry which is preliminary data.</text>
</comment>
<protein>
    <submittedName>
        <fullName evidence="1">Uncharacterized protein</fullName>
    </submittedName>
</protein>
<dbReference type="EMBL" id="JAULSV010000001">
    <property type="protein sequence ID" value="KAK0657964.1"/>
    <property type="molecule type" value="Genomic_DNA"/>
</dbReference>
<reference evidence="1" key="1">
    <citation type="submission" date="2023-06" db="EMBL/GenBank/DDBJ databases">
        <title>Genome-scale phylogeny and comparative genomics of the fungal order Sordariales.</title>
        <authorList>
            <consortium name="Lawrence Berkeley National Laboratory"/>
            <person name="Hensen N."/>
            <person name="Bonometti L."/>
            <person name="Westerberg I."/>
            <person name="Brannstrom I.O."/>
            <person name="Guillou S."/>
            <person name="Cros-Aarteil S."/>
            <person name="Calhoun S."/>
            <person name="Haridas S."/>
            <person name="Kuo A."/>
            <person name="Mondo S."/>
            <person name="Pangilinan J."/>
            <person name="Riley R."/>
            <person name="Labutti K."/>
            <person name="Andreopoulos B."/>
            <person name="Lipzen A."/>
            <person name="Chen C."/>
            <person name="Yanf M."/>
            <person name="Daum C."/>
            <person name="Ng V."/>
            <person name="Clum A."/>
            <person name="Steindorff A."/>
            <person name="Ohm R."/>
            <person name="Martin F."/>
            <person name="Silar P."/>
            <person name="Natvig D."/>
            <person name="Lalanne C."/>
            <person name="Gautier V."/>
            <person name="Ament-Velasquez S.L."/>
            <person name="Kruys A."/>
            <person name="Hutchinson M.I."/>
            <person name="Powell A.J."/>
            <person name="Barry K."/>
            <person name="Miller A.N."/>
            <person name="Grigoriev I.V."/>
            <person name="Debuchy R."/>
            <person name="Gladieux P."/>
            <person name="Thoren M.H."/>
            <person name="Johannesson H."/>
        </authorList>
    </citation>
    <scope>NUCLEOTIDE SEQUENCE</scope>
    <source>
        <strain evidence="1">SMH2532-1</strain>
    </source>
</reference>
<evidence type="ECO:0000313" key="2">
    <source>
        <dbReference type="Proteomes" id="UP001174936"/>
    </source>
</evidence>
<name>A0AA40D2L5_9PEZI</name>
<evidence type="ECO:0000313" key="1">
    <source>
        <dbReference type="EMBL" id="KAK0657964.1"/>
    </source>
</evidence>
<dbReference type="Proteomes" id="UP001174936">
    <property type="component" value="Unassembled WGS sequence"/>
</dbReference>
<organism evidence="1 2">
    <name type="scientific">Cercophora newfieldiana</name>
    <dbReference type="NCBI Taxonomy" id="92897"/>
    <lineage>
        <taxon>Eukaryota</taxon>
        <taxon>Fungi</taxon>
        <taxon>Dikarya</taxon>
        <taxon>Ascomycota</taxon>
        <taxon>Pezizomycotina</taxon>
        <taxon>Sordariomycetes</taxon>
        <taxon>Sordariomycetidae</taxon>
        <taxon>Sordariales</taxon>
        <taxon>Lasiosphaeriaceae</taxon>
        <taxon>Cercophora</taxon>
    </lineage>
</organism>